<dbReference type="Gene3D" id="2.60.120.10">
    <property type="entry name" value="Jelly Rolls"/>
    <property type="match status" value="2"/>
</dbReference>
<dbReference type="RefSeq" id="WP_100277437.1">
    <property type="nucleotide sequence ID" value="NZ_CP018799.1"/>
</dbReference>
<keyword evidence="3" id="KW-1185">Reference proteome</keyword>
<dbReference type="InterPro" id="IPR014710">
    <property type="entry name" value="RmlC-like_jellyroll"/>
</dbReference>
<organism evidence="2 3">
    <name type="scientific">Mariprofundus aestuarium</name>
    <dbReference type="NCBI Taxonomy" id="1921086"/>
    <lineage>
        <taxon>Bacteria</taxon>
        <taxon>Pseudomonadati</taxon>
        <taxon>Pseudomonadota</taxon>
        <taxon>Candidatius Mariprofundia</taxon>
        <taxon>Mariprofundales</taxon>
        <taxon>Mariprofundaceae</taxon>
        <taxon>Mariprofundus</taxon>
    </lineage>
</organism>
<dbReference type="PROSITE" id="PS50042">
    <property type="entry name" value="CNMP_BINDING_3"/>
    <property type="match status" value="2"/>
</dbReference>
<dbReference type="CDD" id="cd00038">
    <property type="entry name" value="CAP_ED"/>
    <property type="match status" value="2"/>
</dbReference>
<dbReference type="AlphaFoldDB" id="A0A2K8KXB9"/>
<dbReference type="PANTHER" id="PTHR24567:SF74">
    <property type="entry name" value="HTH-TYPE TRANSCRIPTIONAL REGULATOR ARCR"/>
    <property type="match status" value="1"/>
</dbReference>
<dbReference type="InterPro" id="IPR050397">
    <property type="entry name" value="Env_Response_Regulators"/>
</dbReference>
<protein>
    <submittedName>
        <fullName evidence="2">Cyclic nucleotide-binding domain-containing protein</fullName>
    </submittedName>
</protein>
<dbReference type="SUPFAM" id="SSF51206">
    <property type="entry name" value="cAMP-binding domain-like"/>
    <property type="match status" value="2"/>
</dbReference>
<feature type="domain" description="Cyclic nucleotide-binding" evidence="1">
    <location>
        <begin position="86"/>
        <end position="206"/>
    </location>
</feature>
<dbReference type="Pfam" id="PF00027">
    <property type="entry name" value="cNMP_binding"/>
    <property type="match status" value="2"/>
</dbReference>
<reference evidence="2 3" key="1">
    <citation type="submission" date="2016-12" db="EMBL/GenBank/DDBJ databases">
        <title>Isolation and genomic insights into novel planktonic Zetaproteobacteria from stratified waters of the Chesapeake Bay.</title>
        <authorList>
            <person name="McAllister S.M."/>
            <person name="Kato S."/>
            <person name="Chan C.S."/>
            <person name="Chiu B.K."/>
            <person name="Field E.K."/>
        </authorList>
    </citation>
    <scope>NUCLEOTIDE SEQUENCE [LARGE SCALE GENOMIC DNA]</scope>
    <source>
        <strain evidence="2 3">CP-5</strain>
    </source>
</reference>
<evidence type="ECO:0000259" key="1">
    <source>
        <dbReference type="PROSITE" id="PS50042"/>
    </source>
</evidence>
<dbReference type="KEGG" id="maes:Ga0123461_1139"/>
<dbReference type="Proteomes" id="UP000231701">
    <property type="component" value="Chromosome"/>
</dbReference>
<dbReference type="InterPro" id="IPR018490">
    <property type="entry name" value="cNMP-bd_dom_sf"/>
</dbReference>
<name>A0A2K8KXB9_MARES</name>
<dbReference type="GO" id="GO:0005829">
    <property type="term" value="C:cytosol"/>
    <property type="evidence" value="ECO:0007669"/>
    <property type="project" value="TreeGrafter"/>
</dbReference>
<evidence type="ECO:0000313" key="2">
    <source>
        <dbReference type="EMBL" id="ATX79558.1"/>
    </source>
</evidence>
<dbReference type="InterPro" id="IPR000595">
    <property type="entry name" value="cNMP-bd_dom"/>
</dbReference>
<proteinExistence type="predicted"/>
<gene>
    <name evidence="2" type="ORF">Ga0123461_1139</name>
</gene>
<sequence>MSIDQNNQLNAYADLVKLYPDNEAYLRKYAELLLIENKQTTAAEVLRHLHTLLVNRGEHKQANTLATTFPQIGRIRNGIDPNDDRIDKLLPTTMQNSLWLRLHQHKVKEGHHLIQRGEHEETIYLVCEGELAEFIWSSDGKPVLLNLITLGNVVGESYLFNPGPHKSDIVANKDSIVAKLPRKKILAALEKNPSLKIALQQKSASRLINARISSSPLLQNVPLNMRKDLAEQSHTRQYAAGETIHKAGEKLDHVDLVAKGSAHFQLLGKGIFKELKTLGPGSLIGESEAVHIQGCPADMIANSNVTVVRIPYNAFRNVVEAHPPLRNTLIAYAEKNQLQIMSKLNEL</sequence>
<dbReference type="SMART" id="SM00100">
    <property type="entry name" value="cNMP"/>
    <property type="match status" value="2"/>
</dbReference>
<dbReference type="EMBL" id="CP018799">
    <property type="protein sequence ID" value="ATX79558.1"/>
    <property type="molecule type" value="Genomic_DNA"/>
</dbReference>
<feature type="domain" description="Cyclic nucleotide-binding" evidence="1">
    <location>
        <begin position="217"/>
        <end position="336"/>
    </location>
</feature>
<accession>A0A2K8KXB9</accession>
<dbReference type="PANTHER" id="PTHR24567">
    <property type="entry name" value="CRP FAMILY TRANSCRIPTIONAL REGULATORY PROTEIN"/>
    <property type="match status" value="1"/>
</dbReference>
<evidence type="ECO:0000313" key="3">
    <source>
        <dbReference type="Proteomes" id="UP000231701"/>
    </source>
</evidence>
<dbReference type="GO" id="GO:0003700">
    <property type="term" value="F:DNA-binding transcription factor activity"/>
    <property type="evidence" value="ECO:0007669"/>
    <property type="project" value="TreeGrafter"/>
</dbReference>
<dbReference type="OrthoDB" id="5290703at2"/>